<dbReference type="AlphaFoldDB" id="A0AB34K114"/>
<dbReference type="EMBL" id="JBGBPQ010000003">
    <property type="protein sequence ID" value="KAL1526917.1"/>
    <property type="molecule type" value="Genomic_DNA"/>
</dbReference>
<keyword evidence="4" id="KW-1185">Reference proteome</keyword>
<dbReference type="Proteomes" id="UP001515480">
    <property type="component" value="Unassembled WGS sequence"/>
</dbReference>
<dbReference type="InterPro" id="IPR036572">
    <property type="entry name" value="Doublecortin_dom_sf"/>
</dbReference>
<feature type="region of interest" description="Disordered" evidence="2">
    <location>
        <begin position="1"/>
        <end position="41"/>
    </location>
</feature>
<organism evidence="3 4">
    <name type="scientific">Prymnesium parvum</name>
    <name type="common">Toxic golden alga</name>
    <dbReference type="NCBI Taxonomy" id="97485"/>
    <lineage>
        <taxon>Eukaryota</taxon>
        <taxon>Haptista</taxon>
        <taxon>Haptophyta</taxon>
        <taxon>Prymnesiophyceae</taxon>
        <taxon>Prymnesiales</taxon>
        <taxon>Prymnesiaceae</taxon>
        <taxon>Prymnesium</taxon>
    </lineage>
</organism>
<evidence type="ECO:0000313" key="4">
    <source>
        <dbReference type="Proteomes" id="UP001515480"/>
    </source>
</evidence>
<protein>
    <submittedName>
        <fullName evidence="3">Uncharacterized protein</fullName>
    </submittedName>
</protein>
<proteinExistence type="predicted"/>
<dbReference type="SUPFAM" id="SSF89837">
    <property type="entry name" value="Doublecortin (DC)"/>
    <property type="match status" value="1"/>
</dbReference>
<gene>
    <name evidence="3" type="ORF">AB1Y20_015608</name>
</gene>
<feature type="coiled-coil region" evidence="1">
    <location>
        <begin position="247"/>
        <end position="274"/>
    </location>
</feature>
<evidence type="ECO:0000256" key="2">
    <source>
        <dbReference type="SAM" id="MobiDB-lite"/>
    </source>
</evidence>
<evidence type="ECO:0000256" key="1">
    <source>
        <dbReference type="SAM" id="Coils"/>
    </source>
</evidence>
<reference evidence="3 4" key="1">
    <citation type="journal article" date="2024" name="Science">
        <title>Giant polyketide synthase enzymes in the biosynthesis of giant marine polyether toxins.</title>
        <authorList>
            <person name="Fallon T.R."/>
            <person name="Shende V.V."/>
            <person name="Wierzbicki I.H."/>
            <person name="Pendleton A.L."/>
            <person name="Watervoot N.F."/>
            <person name="Auber R.P."/>
            <person name="Gonzalez D.J."/>
            <person name="Wisecaver J.H."/>
            <person name="Moore B.S."/>
        </authorList>
    </citation>
    <scope>NUCLEOTIDE SEQUENCE [LARGE SCALE GENOMIC DNA]</scope>
    <source>
        <strain evidence="3 4">12B1</strain>
    </source>
</reference>
<feature type="region of interest" description="Disordered" evidence="2">
    <location>
        <begin position="207"/>
        <end position="226"/>
    </location>
</feature>
<feature type="compositionally biased region" description="Low complexity" evidence="2">
    <location>
        <begin position="26"/>
        <end position="38"/>
    </location>
</feature>
<sequence>MFWTKRDEAQAAPSPDPALFERSGYSSASLPTSPAPASKLTKSASADMRFGGNSSGLFDRFASSEMSRQKLVNSETQTSIMRLHRIKLVCYVNREVNCGRSCVVQLPDAEDTLEEVIAYIQRRMQLEKRMLYAKKLYTPNGTQITTWDALTKAAKQEIPIIVACGEPFDPTTVPTSMVAFQEHGGGRIAAQQCKQELQQRRKKAAHLKADQVRASGHGTTASAARSAKIDAIERNHDQASQMRHEFMENLLLRAAKQEQLISSVKANHEKARSERQARAQKTDHFARDRALEHAEERKRSQTYNIYVKQQLLQDQANEKAERARQIREKRKEGAQMVKERLAEQRRVAGIQRRVSHITRAVQKAELEEIQLKMRQQQREAIKGNR</sequence>
<keyword evidence="1" id="KW-0175">Coiled coil</keyword>
<evidence type="ECO:0000313" key="3">
    <source>
        <dbReference type="EMBL" id="KAL1526917.1"/>
    </source>
</evidence>
<name>A0AB34K114_PRYPA</name>
<accession>A0AB34K114</accession>
<comment type="caution">
    <text evidence="3">The sequence shown here is derived from an EMBL/GenBank/DDBJ whole genome shotgun (WGS) entry which is preliminary data.</text>
</comment>
<dbReference type="GO" id="GO:0035556">
    <property type="term" value="P:intracellular signal transduction"/>
    <property type="evidence" value="ECO:0007669"/>
    <property type="project" value="InterPro"/>
</dbReference>